<organism evidence="4 5">
    <name type="scientific">Tumebacillus avium</name>
    <dbReference type="NCBI Taxonomy" id="1903704"/>
    <lineage>
        <taxon>Bacteria</taxon>
        <taxon>Bacillati</taxon>
        <taxon>Bacillota</taxon>
        <taxon>Bacilli</taxon>
        <taxon>Bacillales</taxon>
        <taxon>Alicyclobacillaceae</taxon>
        <taxon>Tumebacillus</taxon>
    </lineage>
</organism>
<keyword evidence="5" id="KW-1185">Reference proteome</keyword>
<dbReference type="RefSeq" id="WP_087458851.1">
    <property type="nucleotide sequence ID" value="NZ_CP021434.1"/>
</dbReference>
<dbReference type="PANTHER" id="PTHR36107">
    <property type="entry name" value="SMALL, ACID-SOLUBLE SPORE PROTEIN A"/>
    <property type="match status" value="1"/>
</dbReference>
<evidence type="ECO:0000313" key="4">
    <source>
        <dbReference type="EMBL" id="ARU63515.1"/>
    </source>
</evidence>
<dbReference type="GO" id="GO:0003690">
    <property type="term" value="F:double-stranded DNA binding"/>
    <property type="evidence" value="ECO:0007669"/>
    <property type="project" value="InterPro"/>
</dbReference>
<dbReference type="GO" id="GO:0006265">
    <property type="term" value="P:DNA topological change"/>
    <property type="evidence" value="ECO:0007669"/>
    <property type="project" value="InterPro"/>
</dbReference>
<comment type="similarity">
    <text evidence="2">Belongs to the alpha/beta-type SASP family.</text>
</comment>
<sequence>MSNRRRVLNPNAQEALEHLKYEVAQELGLDDDIQQKGWGEMTTREVGKIGGGMVRKMIRFAEAEMAARNGQIDMSQPDQGGAS</sequence>
<dbReference type="PROSITE" id="PS00304">
    <property type="entry name" value="SASP_1"/>
    <property type="match status" value="1"/>
</dbReference>
<protein>
    <submittedName>
        <fullName evidence="4">Spore protein alpha/beta</fullName>
    </submittedName>
</protein>
<dbReference type="InterPro" id="IPR038300">
    <property type="entry name" value="SASP_sf_alpha/beta"/>
</dbReference>
<dbReference type="InterPro" id="IPR018126">
    <property type="entry name" value="SASP_alpha/beta-type_CS"/>
</dbReference>
<dbReference type="Proteomes" id="UP000195437">
    <property type="component" value="Chromosome"/>
</dbReference>
<evidence type="ECO:0000256" key="1">
    <source>
        <dbReference type="ARBA" id="ARBA00003863"/>
    </source>
</evidence>
<dbReference type="EMBL" id="CP021434">
    <property type="protein sequence ID" value="ARU63515.1"/>
    <property type="molecule type" value="Genomic_DNA"/>
</dbReference>
<reference evidence="5" key="1">
    <citation type="submission" date="2017-05" db="EMBL/GenBank/DDBJ databases">
        <authorList>
            <person name="Sung H."/>
        </authorList>
    </citation>
    <scope>NUCLEOTIDE SEQUENCE [LARGE SCALE GENOMIC DNA]</scope>
    <source>
        <strain evidence="5">AR23208</strain>
    </source>
</reference>
<gene>
    <name evidence="4" type="ORF">CBW65_22790</name>
</gene>
<dbReference type="Gene3D" id="6.10.10.80">
    <property type="entry name" value="Small, acid-soluble spore protein, alpha/beta type-like"/>
    <property type="match status" value="1"/>
</dbReference>
<dbReference type="PANTHER" id="PTHR36107:SF1">
    <property type="entry name" value="SMALL, ACID-SOLUBLE SPORE PROTEIN A"/>
    <property type="match status" value="1"/>
</dbReference>
<dbReference type="KEGG" id="tum:CBW65_22790"/>
<evidence type="ECO:0000313" key="5">
    <source>
        <dbReference type="Proteomes" id="UP000195437"/>
    </source>
</evidence>
<dbReference type="InterPro" id="IPR050847">
    <property type="entry name" value="SASP_DNA-binding"/>
</dbReference>
<comment type="function">
    <text evidence="1">SASP are bound to spore DNA. They are double-stranded DNA-binding proteins that cause DNA to change to an a-like conformation. They protect the DNA backbone from chemical and enzymatic cleavage and are thus involved in dormant spore's high resistance to UV light.</text>
</comment>
<proteinExistence type="inferred from homology"/>
<dbReference type="Pfam" id="PF00269">
    <property type="entry name" value="SASP"/>
    <property type="match status" value="1"/>
</dbReference>
<evidence type="ECO:0000256" key="2">
    <source>
        <dbReference type="ARBA" id="ARBA00005442"/>
    </source>
</evidence>
<evidence type="ECO:0000256" key="3">
    <source>
        <dbReference type="ARBA" id="ARBA00023125"/>
    </source>
</evidence>
<keyword evidence="3" id="KW-0238">DNA-binding</keyword>
<accession>A0A1Y0IVK2</accession>
<dbReference type="OrthoDB" id="2939151at2"/>
<name>A0A1Y0IVK2_9BACL</name>
<dbReference type="AlphaFoldDB" id="A0A1Y0IVK2"/>
<dbReference type="InterPro" id="IPR001448">
    <property type="entry name" value="SASP_alpha/beta-type"/>
</dbReference>